<proteinExistence type="predicted"/>
<dbReference type="GeneID" id="91096771"/>
<dbReference type="SUPFAM" id="SSF56112">
    <property type="entry name" value="Protein kinase-like (PK-like)"/>
    <property type="match status" value="1"/>
</dbReference>
<sequence length="444" mass="51206">MLPITTKEQLPADWRTAEVLPPGVEFLELEYAQPGFSGGYQEIDTFNLYMSPELESTRIGYSSQDFHRKAFTRIVPPYTPYRRLPSENDSSTSAPSPVTSTPTYDSSPPSSTDSNELVMAEDNVFDEEFGIINHSDIATTQDETETETIEDLDSPPLIDKYSKLEDPHLYLRTHIDPEWEAPAFREWVKPTKRVSSILTAEEDNSKIMFLRIDMKICNGSTWDIFRGDMRLCDGIGTLQPIVLKLTKLTSFKESSPDIVLGEDVQPIRDIAIDRIINEDLTLRENLSTLQGDLVPFYYGLFVWHGIDDDDDDENWIIAMIMEDVGNPVYHMMSFYPIDIRKAIFDALYRVLEDGNITHGDMNPRHILDRDFKHRRDLHCKEKFVLIDFKLATSLEFKSMTERQTVREKAIKILLWQLDLKENDSKDLVSKSGYERSDRRVLNSH</sequence>
<dbReference type="EMBL" id="CP144105">
    <property type="protein sequence ID" value="WWC91160.1"/>
    <property type="molecule type" value="Genomic_DNA"/>
</dbReference>
<reference evidence="2 3" key="1">
    <citation type="submission" date="2024-01" db="EMBL/GenBank/DDBJ databases">
        <title>Comparative genomics of Cryptococcus and Kwoniella reveals pathogenesis evolution and contrasting modes of karyotype evolution via chromosome fusion or intercentromeric recombination.</title>
        <authorList>
            <person name="Coelho M.A."/>
            <person name="David-Palma M."/>
            <person name="Shea T."/>
            <person name="Bowers K."/>
            <person name="McGinley-Smith S."/>
            <person name="Mohammad A.W."/>
            <person name="Gnirke A."/>
            <person name="Yurkov A.M."/>
            <person name="Nowrousian M."/>
            <person name="Sun S."/>
            <person name="Cuomo C.A."/>
            <person name="Heitman J."/>
        </authorList>
    </citation>
    <scope>NUCLEOTIDE SEQUENCE [LARGE SCALE GENOMIC DNA]</scope>
    <source>
        <strain evidence="2 3">CBS 6074</strain>
    </source>
</reference>
<name>A0AAX4K324_9TREE</name>
<keyword evidence="3" id="KW-1185">Reference proteome</keyword>
<dbReference type="AlphaFoldDB" id="A0AAX4K324"/>
<evidence type="ECO:0000313" key="2">
    <source>
        <dbReference type="EMBL" id="WWC91160.1"/>
    </source>
</evidence>
<feature type="compositionally biased region" description="Low complexity" evidence="1">
    <location>
        <begin position="90"/>
        <end position="114"/>
    </location>
</feature>
<dbReference type="RefSeq" id="XP_066077923.1">
    <property type="nucleotide sequence ID" value="XM_066221826.1"/>
</dbReference>
<gene>
    <name evidence="2" type="ORF">L201_006101</name>
</gene>
<evidence type="ECO:0008006" key="4">
    <source>
        <dbReference type="Google" id="ProtNLM"/>
    </source>
</evidence>
<evidence type="ECO:0000313" key="3">
    <source>
        <dbReference type="Proteomes" id="UP001355207"/>
    </source>
</evidence>
<dbReference type="InterPro" id="IPR011009">
    <property type="entry name" value="Kinase-like_dom_sf"/>
</dbReference>
<dbReference type="Proteomes" id="UP001355207">
    <property type="component" value="Chromosome 8"/>
</dbReference>
<organism evidence="2 3">
    <name type="scientific">Kwoniella dendrophila CBS 6074</name>
    <dbReference type="NCBI Taxonomy" id="1295534"/>
    <lineage>
        <taxon>Eukaryota</taxon>
        <taxon>Fungi</taxon>
        <taxon>Dikarya</taxon>
        <taxon>Basidiomycota</taxon>
        <taxon>Agaricomycotina</taxon>
        <taxon>Tremellomycetes</taxon>
        <taxon>Tremellales</taxon>
        <taxon>Cryptococcaceae</taxon>
        <taxon>Kwoniella</taxon>
    </lineage>
</organism>
<protein>
    <recommendedName>
        <fullName evidence="4">Protein kinase domain-containing protein</fullName>
    </recommendedName>
</protein>
<evidence type="ECO:0000256" key="1">
    <source>
        <dbReference type="SAM" id="MobiDB-lite"/>
    </source>
</evidence>
<accession>A0AAX4K324</accession>
<feature type="region of interest" description="Disordered" evidence="1">
    <location>
        <begin position="79"/>
        <end position="115"/>
    </location>
</feature>